<protein>
    <submittedName>
        <fullName evidence="4">Sugar kinase, ribokinase family</fullName>
    </submittedName>
</protein>
<dbReference type="RefSeq" id="WP_075074418.1">
    <property type="nucleotide sequence ID" value="NZ_DF967972.1"/>
</dbReference>
<gene>
    <name evidence="4" type="ORF">LARV_03016</name>
</gene>
<dbReference type="Proteomes" id="UP000055060">
    <property type="component" value="Unassembled WGS sequence"/>
</dbReference>
<evidence type="ECO:0000259" key="3">
    <source>
        <dbReference type="Pfam" id="PF00294"/>
    </source>
</evidence>
<keyword evidence="5" id="KW-1185">Reference proteome</keyword>
<dbReference type="PANTHER" id="PTHR47098">
    <property type="entry name" value="PROTEIN MAK32"/>
    <property type="match status" value="1"/>
</dbReference>
<accession>A0A0S7BJ99</accession>
<dbReference type="SUPFAM" id="SSF53613">
    <property type="entry name" value="Ribokinase-like"/>
    <property type="match status" value="1"/>
</dbReference>
<dbReference type="AlphaFoldDB" id="A0A0S7BJ99"/>
<proteinExistence type="predicted"/>
<evidence type="ECO:0000313" key="4">
    <source>
        <dbReference type="EMBL" id="GAP15232.1"/>
    </source>
</evidence>
<dbReference type="PROSITE" id="PS00584">
    <property type="entry name" value="PFKB_KINASES_2"/>
    <property type="match status" value="1"/>
</dbReference>
<reference evidence="4" key="1">
    <citation type="submission" date="2015-07" db="EMBL/GenBank/DDBJ databases">
        <title>Draft Genome Sequences of Anaerolinea thermolimosa IMO-1, Bellilinea caldifistulae GOMI-1, Leptolinea tardivitalis YMTK-2, Levilinea saccharolytica KIBI-1,Longilinea arvoryzae KOME-1, Previously Described as Members of the Anaerolineaceae (Chloroflexi).</title>
        <authorList>
            <person name="Sekiguchi Y."/>
            <person name="Ohashi A."/>
            <person name="Matsuura N."/>
            <person name="Tourlousse M.D."/>
        </authorList>
    </citation>
    <scope>NUCLEOTIDE SEQUENCE [LARGE SCALE GENOMIC DNA]</scope>
    <source>
        <strain evidence="4">KOME-1</strain>
    </source>
</reference>
<evidence type="ECO:0000313" key="5">
    <source>
        <dbReference type="Proteomes" id="UP000055060"/>
    </source>
</evidence>
<dbReference type="EMBL" id="DF967972">
    <property type="protein sequence ID" value="GAP15232.1"/>
    <property type="molecule type" value="Genomic_DNA"/>
</dbReference>
<evidence type="ECO:0000256" key="1">
    <source>
        <dbReference type="ARBA" id="ARBA00022679"/>
    </source>
</evidence>
<dbReference type="InterPro" id="IPR011611">
    <property type="entry name" value="PfkB_dom"/>
</dbReference>
<dbReference type="PANTHER" id="PTHR47098:SF2">
    <property type="entry name" value="PROTEIN MAK32"/>
    <property type="match status" value="1"/>
</dbReference>
<name>A0A0S7BJ99_9CHLR</name>
<organism evidence="4">
    <name type="scientific">Longilinea arvoryzae</name>
    <dbReference type="NCBI Taxonomy" id="360412"/>
    <lineage>
        <taxon>Bacteria</taxon>
        <taxon>Bacillati</taxon>
        <taxon>Chloroflexota</taxon>
        <taxon>Anaerolineae</taxon>
        <taxon>Anaerolineales</taxon>
        <taxon>Anaerolineaceae</taxon>
        <taxon>Longilinea</taxon>
    </lineage>
</organism>
<dbReference type="OrthoDB" id="9779730at2"/>
<dbReference type="InterPro" id="IPR002173">
    <property type="entry name" value="Carboh/pur_kinase_PfkB_CS"/>
</dbReference>
<keyword evidence="1" id="KW-0808">Transferase</keyword>
<feature type="domain" description="Carbohydrate kinase PfkB" evidence="3">
    <location>
        <begin position="195"/>
        <end position="313"/>
    </location>
</feature>
<keyword evidence="2 4" id="KW-0418">Kinase</keyword>
<dbReference type="InterPro" id="IPR029056">
    <property type="entry name" value="Ribokinase-like"/>
</dbReference>
<dbReference type="Pfam" id="PF00294">
    <property type="entry name" value="PfkB"/>
    <property type="match status" value="1"/>
</dbReference>
<evidence type="ECO:0000256" key="2">
    <source>
        <dbReference type="ARBA" id="ARBA00022777"/>
    </source>
</evidence>
<dbReference type="Gene3D" id="3.40.1190.20">
    <property type="match status" value="1"/>
</dbReference>
<dbReference type="GO" id="GO:0016301">
    <property type="term" value="F:kinase activity"/>
    <property type="evidence" value="ECO:0007669"/>
    <property type="project" value="UniProtKB-KW"/>
</dbReference>
<dbReference type="STRING" id="360412.LARV_03016"/>
<sequence>MESVPLLRYLLFGQLTRDTILPLEGKPQIDIPGGSLYYAAAGLALWGDSCGLVGRVGEDYPQDWLSLFDPYKLDHRGVRVLPEAVDVRAFYAYLDESTCQRDNPVSHFARLGEPFPKSLLGYTNPTNPLDSRTQPGKLSLRMTDILQDFLDATAAHLCPMDFISHNLIPPALRHGQITTITLDPGAGYMNPIYWDDIPALVKGLSAFICSETKLASLFQGRSTDPWEMAETIASYGCEFVVVKRGARGQYLYDSNGHAGWIVPAYPARMIDPTGAGDAFCGGFLATLRETYDPLEAALRGGVSASLVMEGSGPLYALGTMPGLPQARLESLRSMVRRR</sequence>